<dbReference type="EMBL" id="NIDE01000003">
    <property type="protein sequence ID" value="OWK44528.1"/>
    <property type="molecule type" value="Genomic_DNA"/>
</dbReference>
<dbReference type="InterPro" id="IPR000719">
    <property type="entry name" value="Prot_kinase_dom"/>
</dbReference>
<dbReference type="Pfam" id="PF00069">
    <property type="entry name" value="Pkinase"/>
    <property type="match status" value="1"/>
</dbReference>
<evidence type="ECO:0000256" key="6">
    <source>
        <dbReference type="SAM" id="Phobius"/>
    </source>
</evidence>
<evidence type="ECO:0000259" key="7">
    <source>
        <dbReference type="PROSITE" id="PS50011"/>
    </source>
</evidence>
<feature type="domain" description="Protein kinase" evidence="7">
    <location>
        <begin position="78"/>
        <end position="356"/>
    </location>
</feature>
<sequence>MNLRDENVADEISTWMFFRALRASRLLSAETLEELERRVREEPLADVLRDLIDRGVFTQYQVDRLKAGKHHGLVIGQYHILGELGQGGCGVVYKARHALMDRVVALKVISSDLCKNKTARDLFLREVVTTTRLAHPNIATAYDADEFEGQVFFVIEFVEGPTLHAYVTDRGALPVPVACSVLLETAQALQHANENGIVHRDIKPANILLPGLVPQTNMVSGTLVLVKVVDFGLASFRQGGRGIITTIPCEEGAAIGTPAFIAPEQITDVHKADIRSDLYSLGCSLYFALAGRLPFDGMTSELTLFQHLDKEPTPLRSLQPSVPAPLAAIVHRLMAKNPAQRFQTPADLIAALNCFVLSGGLGFPEARSDGPSAPPDQWETDVSRNSRHPTRATAMVQLRPAPPSSQPLLPRPGALGGRETVAEFRRLWREWCAVVEDCVRGTPNQVTDGQYKTLYRALTAVLRDVSECSALPPEQIDRARSLIEPWVTRASLVNLEYKMLASMWRSCRATDADLWPEQAQKSANGWLMTAACVAFGLAGCVAVWLGLR</sequence>
<dbReference type="InterPro" id="IPR011009">
    <property type="entry name" value="Kinase-like_dom_sf"/>
</dbReference>
<dbReference type="GO" id="GO:0005524">
    <property type="term" value="F:ATP binding"/>
    <property type="evidence" value="ECO:0007669"/>
    <property type="project" value="UniProtKB-KW"/>
</dbReference>
<dbReference type="SUPFAM" id="SSF56112">
    <property type="entry name" value="Protein kinase-like (PK-like)"/>
    <property type="match status" value="1"/>
</dbReference>
<dbReference type="Gene3D" id="1.10.510.10">
    <property type="entry name" value="Transferase(Phosphotransferase) domain 1"/>
    <property type="match status" value="1"/>
</dbReference>
<dbReference type="PANTHER" id="PTHR43289:SF6">
    <property type="entry name" value="SERINE_THREONINE-PROTEIN KINASE NEKL-3"/>
    <property type="match status" value="1"/>
</dbReference>
<gene>
    <name evidence="8" type="ORF">FRUB_02460</name>
</gene>
<keyword evidence="9" id="KW-1185">Reference proteome</keyword>
<dbReference type="InterPro" id="IPR008271">
    <property type="entry name" value="Ser/Thr_kinase_AS"/>
</dbReference>
<keyword evidence="6" id="KW-0812">Transmembrane</keyword>
<protein>
    <submittedName>
        <fullName evidence="8">Cellular communication/signal transduction protein</fullName>
    </submittedName>
</protein>
<keyword evidence="6" id="KW-0472">Membrane</keyword>
<evidence type="ECO:0000313" key="9">
    <source>
        <dbReference type="Proteomes" id="UP000214646"/>
    </source>
</evidence>
<dbReference type="Proteomes" id="UP000214646">
    <property type="component" value="Unassembled WGS sequence"/>
</dbReference>
<comment type="caution">
    <text evidence="8">The sequence shown here is derived from an EMBL/GenBank/DDBJ whole genome shotgun (WGS) entry which is preliminary data.</text>
</comment>
<dbReference type="AlphaFoldDB" id="A0A225E146"/>
<keyword evidence="4" id="KW-0067">ATP-binding</keyword>
<dbReference type="PANTHER" id="PTHR43289">
    <property type="entry name" value="MITOGEN-ACTIVATED PROTEIN KINASE KINASE KINASE 20-RELATED"/>
    <property type="match status" value="1"/>
</dbReference>
<dbReference type="GO" id="GO:0004674">
    <property type="term" value="F:protein serine/threonine kinase activity"/>
    <property type="evidence" value="ECO:0007669"/>
    <property type="project" value="TreeGrafter"/>
</dbReference>
<evidence type="ECO:0000256" key="5">
    <source>
        <dbReference type="SAM" id="MobiDB-lite"/>
    </source>
</evidence>
<dbReference type="CDD" id="cd14014">
    <property type="entry name" value="STKc_PknB_like"/>
    <property type="match status" value="1"/>
</dbReference>
<evidence type="ECO:0000256" key="3">
    <source>
        <dbReference type="ARBA" id="ARBA00022777"/>
    </source>
</evidence>
<name>A0A225E146_9BACT</name>
<evidence type="ECO:0000256" key="4">
    <source>
        <dbReference type="ARBA" id="ARBA00022840"/>
    </source>
</evidence>
<keyword evidence="3" id="KW-0418">Kinase</keyword>
<keyword evidence="1" id="KW-0808">Transferase</keyword>
<dbReference type="Gene3D" id="3.30.200.20">
    <property type="entry name" value="Phosphorylase Kinase, domain 1"/>
    <property type="match status" value="1"/>
</dbReference>
<keyword evidence="6" id="KW-1133">Transmembrane helix</keyword>
<dbReference type="SMART" id="SM00220">
    <property type="entry name" value="S_TKc"/>
    <property type="match status" value="1"/>
</dbReference>
<evidence type="ECO:0000256" key="1">
    <source>
        <dbReference type="ARBA" id="ARBA00022679"/>
    </source>
</evidence>
<reference evidence="9" key="1">
    <citation type="submission" date="2017-06" db="EMBL/GenBank/DDBJ databases">
        <title>Genome analysis of Fimbriiglobus ruber SP5, the first member of the order Planctomycetales with confirmed chitinolytic capability.</title>
        <authorList>
            <person name="Ravin N.V."/>
            <person name="Rakitin A.L."/>
            <person name="Ivanova A.A."/>
            <person name="Beletsky A.V."/>
            <person name="Kulichevskaya I.S."/>
            <person name="Mardanov A.V."/>
            <person name="Dedysh S.N."/>
        </authorList>
    </citation>
    <scope>NUCLEOTIDE SEQUENCE [LARGE SCALE GENOMIC DNA]</scope>
    <source>
        <strain evidence="9">SP5</strain>
    </source>
</reference>
<evidence type="ECO:0000256" key="2">
    <source>
        <dbReference type="ARBA" id="ARBA00022741"/>
    </source>
</evidence>
<dbReference type="PROSITE" id="PS50011">
    <property type="entry name" value="PROTEIN_KINASE_DOM"/>
    <property type="match status" value="1"/>
</dbReference>
<organism evidence="8 9">
    <name type="scientific">Fimbriiglobus ruber</name>
    <dbReference type="NCBI Taxonomy" id="1908690"/>
    <lineage>
        <taxon>Bacteria</taxon>
        <taxon>Pseudomonadati</taxon>
        <taxon>Planctomycetota</taxon>
        <taxon>Planctomycetia</taxon>
        <taxon>Gemmatales</taxon>
        <taxon>Gemmataceae</taxon>
        <taxon>Fimbriiglobus</taxon>
    </lineage>
</organism>
<dbReference type="PROSITE" id="PS00108">
    <property type="entry name" value="PROTEIN_KINASE_ST"/>
    <property type="match status" value="1"/>
</dbReference>
<proteinExistence type="predicted"/>
<feature type="region of interest" description="Disordered" evidence="5">
    <location>
        <begin position="366"/>
        <end position="387"/>
    </location>
</feature>
<feature type="transmembrane region" description="Helical" evidence="6">
    <location>
        <begin position="526"/>
        <end position="547"/>
    </location>
</feature>
<evidence type="ECO:0000313" key="8">
    <source>
        <dbReference type="EMBL" id="OWK44528.1"/>
    </source>
</evidence>
<keyword evidence="2" id="KW-0547">Nucleotide-binding</keyword>
<accession>A0A225E146</accession>